<dbReference type="RefSeq" id="WP_075081229.1">
    <property type="nucleotide sequence ID" value="NZ_BDCO01000003.1"/>
</dbReference>
<dbReference type="Gene3D" id="3.20.20.80">
    <property type="entry name" value="Glycosidases"/>
    <property type="match status" value="1"/>
</dbReference>
<comment type="caution">
    <text evidence="5">The sequence shown here is derived from an EMBL/GenBank/DDBJ whole genome shotgun (WGS) entry which is preliminary data.</text>
</comment>
<dbReference type="AlphaFoldDB" id="A0A146GFM6"/>
<keyword evidence="6" id="KW-1185">Reference proteome</keyword>
<dbReference type="SUPFAM" id="SSF51445">
    <property type="entry name" value="(Trans)glycosidases"/>
    <property type="match status" value="1"/>
</dbReference>
<dbReference type="STRING" id="690879.TSACC_3482"/>
<evidence type="ECO:0000256" key="3">
    <source>
        <dbReference type="SAM" id="SignalP"/>
    </source>
</evidence>
<feature type="signal peptide" evidence="3">
    <location>
        <begin position="1"/>
        <end position="36"/>
    </location>
</feature>
<sequence>MMTCSLRSFVRSCTQVRRLIPSAVLALTVGLSLSHAADTGIDLLKNGDLETDANSDQWPDDWSKAKVGGSWEAEEGNHFIRLKASEPDQMIMIYREIPIPAGAKALQLKFRARVSGLQIGTSSWFDARIMMDFLGADRQVVKPGPPAPSFRKDTEGWVDKDVTFLVPEGTKILKFMPTLFKVTAGTFDIDNLSLTVIDDTEVKAAAAAKQEEAQAKQTQKADARRAKAAANVQADGSLIANGNFEASKNNEWPDGWPHPKTGGSWPSEDGNHFLRLSSSTPGEMVMLYRELDLPAGVKALELKWRWRVTGLKKGAVPWNDARILFKLKDAAGKDIPNPPGPVYSQKDTDGWVEKTTSFLVPENAVSLVLMPAVFQAQAGTLDIDDFSIKPTAPEPLIAAKAAQEAADKKLYVAPEEPNKAKWPKELHVDGKKVLDSDGKEVLLQGVNAGGLETLATEKHIMRSALVGMEWGSNIIRLPVKEEFWFGRNPIQKDGGKAYRETVDNIVNLVANRGGYVLLDLHRFRAPKPEHVEFWKDAAEHYKNHPAVLFDLFNEPHDISWDVWKNGGFVEEKKGADESAFLSDEEKAKNSGFQSVGMQALLDAVRSTGAKNIVIVGGLGWSGDLSGIANGYTLDDKGGNGIIYGWHIYNWHKDWQGRVMAAAEKYPILVGEFGADEKKVNFLPVEIQEDPYTWVPDMLGFLQKNGFHWTAWCLHPKATPVLISDWEYTPTPFWGEFAKRALKGEKFEMKKMR</sequence>
<evidence type="ECO:0000313" key="6">
    <source>
        <dbReference type="Proteomes" id="UP000076023"/>
    </source>
</evidence>
<reference evidence="6" key="1">
    <citation type="journal article" date="2017" name="Genome Announc.">
        <title>Draft Genome Sequence of Terrimicrobium sacchariphilum NM-5T, a Facultative Anaerobic Soil Bacterium of the Class Spartobacteria.</title>
        <authorList>
            <person name="Qiu Y.L."/>
            <person name="Tourlousse D.M."/>
            <person name="Matsuura N."/>
            <person name="Ohashi A."/>
            <person name="Sekiguchi Y."/>
        </authorList>
    </citation>
    <scope>NUCLEOTIDE SEQUENCE [LARGE SCALE GENOMIC DNA]</scope>
    <source>
        <strain evidence="6">NM-5</strain>
    </source>
</reference>
<organism evidence="5 6">
    <name type="scientific">Terrimicrobium sacchariphilum</name>
    <dbReference type="NCBI Taxonomy" id="690879"/>
    <lineage>
        <taxon>Bacteria</taxon>
        <taxon>Pseudomonadati</taxon>
        <taxon>Verrucomicrobiota</taxon>
        <taxon>Terrimicrobiia</taxon>
        <taxon>Terrimicrobiales</taxon>
        <taxon>Terrimicrobiaceae</taxon>
        <taxon>Terrimicrobium</taxon>
    </lineage>
</organism>
<proteinExistence type="predicted"/>
<evidence type="ECO:0000259" key="4">
    <source>
        <dbReference type="Pfam" id="PF00150"/>
    </source>
</evidence>
<evidence type="ECO:0000256" key="2">
    <source>
        <dbReference type="ARBA" id="ARBA00023295"/>
    </source>
</evidence>
<dbReference type="EMBL" id="BDCO01000003">
    <property type="protein sequence ID" value="GAT35417.1"/>
    <property type="molecule type" value="Genomic_DNA"/>
</dbReference>
<evidence type="ECO:0000313" key="5">
    <source>
        <dbReference type="EMBL" id="GAT35417.1"/>
    </source>
</evidence>
<dbReference type="PROSITE" id="PS00659">
    <property type="entry name" value="GLYCOSYL_HYDROL_F5"/>
    <property type="match status" value="1"/>
</dbReference>
<keyword evidence="1" id="KW-0378">Hydrolase</keyword>
<dbReference type="Gene3D" id="2.60.120.260">
    <property type="entry name" value="Galactose-binding domain-like"/>
    <property type="match status" value="2"/>
</dbReference>
<dbReference type="Proteomes" id="UP000076023">
    <property type="component" value="Unassembled WGS sequence"/>
</dbReference>
<protein>
    <submittedName>
        <fullName evidence="5">Cellulase</fullName>
    </submittedName>
</protein>
<accession>A0A146GFM6</accession>
<keyword evidence="3" id="KW-0732">Signal</keyword>
<feature type="domain" description="Glycoside hydrolase family 5" evidence="4">
    <location>
        <begin position="435"/>
        <end position="716"/>
    </location>
</feature>
<dbReference type="InterPro" id="IPR001547">
    <property type="entry name" value="Glyco_hydro_5"/>
</dbReference>
<dbReference type="InterPro" id="IPR017853">
    <property type="entry name" value="GH"/>
</dbReference>
<dbReference type="PANTHER" id="PTHR34142">
    <property type="entry name" value="ENDO-BETA-1,4-GLUCANASE A"/>
    <property type="match status" value="1"/>
</dbReference>
<name>A0A146GFM6_TERSA</name>
<gene>
    <name evidence="5" type="ORF">TSACC_3482</name>
</gene>
<dbReference type="GO" id="GO:0009251">
    <property type="term" value="P:glucan catabolic process"/>
    <property type="evidence" value="ECO:0007669"/>
    <property type="project" value="TreeGrafter"/>
</dbReference>
<dbReference type="Pfam" id="PF00150">
    <property type="entry name" value="Cellulase"/>
    <property type="match status" value="1"/>
</dbReference>
<feature type="chain" id="PRO_5007524853" evidence="3">
    <location>
        <begin position="37"/>
        <end position="752"/>
    </location>
</feature>
<dbReference type="PANTHER" id="PTHR34142:SF1">
    <property type="entry name" value="GLYCOSIDE HYDROLASE FAMILY 5 DOMAIN-CONTAINING PROTEIN"/>
    <property type="match status" value="1"/>
</dbReference>
<dbReference type="InParanoid" id="A0A146GFM6"/>
<dbReference type="GO" id="GO:0004553">
    <property type="term" value="F:hydrolase activity, hydrolyzing O-glycosyl compounds"/>
    <property type="evidence" value="ECO:0007669"/>
    <property type="project" value="InterPro"/>
</dbReference>
<keyword evidence="2" id="KW-0326">Glycosidase</keyword>
<dbReference type="InterPro" id="IPR018087">
    <property type="entry name" value="Glyco_hydro_5_CS"/>
</dbReference>
<evidence type="ECO:0000256" key="1">
    <source>
        <dbReference type="ARBA" id="ARBA00022801"/>
    </source>
</evidence>